<accession>A0A833VG94</accession>
<dbReference type="AlphaFoldDB" id="A0A833VG94"/>
<feature type="compositionally biased region" description="Polar residues" evidence="1">
    <location>
        <begin position="84"/>
        <end position="98"/>
    </location>
</feature>
<evidence type="ECO:0000313" key="2">
    <source>
        <dbReference type="EMBL" id="KAF3323294.1"/>
    </source>
</evidence>
<comment type="caution">
    <text evidence="2">The sequence shown here is derived from an EMBL/GenBank/DDBJ whole genome shotgun (WGS) entry which is preliminary data.</text>
</comment>
<evidence type="ECO:0000256" key="1">
    <source>
        <dbReference type="SAM" id="MobiDB-lite"/>
    </source>
</evidence>
<dbReference type="PANTHER" id="PTHR38370:SF1">
    <property type="entry name" value="BETA-1,4-XYLOSIDASE"/>
    <property type="match status" value="1"/>
</dbReference>
<organism evidence="2 3">
    <name type="scientific">Carex littledalei</name>
    <dbReference type="NCBI Taxonomy" id="544730"/>
    <lineage>
        <taxon>Eukaryota</taxon>
        <taxon>Viridiplantae</taxon>
        <taxon>Streptophyta</taxon>
        <taxon>Embryophyta</taxon>
        <taxon>Tracheophyta</taxon>
        <taxon>Spermatophyta</taxon>
        <taxon>Magnoliopsida</taxon>
        <taxon>Liliopsida</taxon>
        <taxon>Poales</taxon>
        <taxon>Cyperaceae</taxon>
        <taxon>Cyperoideae</taxon>
        <taxon>Cariceae</taxon>
        <taxon>Carex</taxon>
        <taxon>Carex subgen. Euthyceras</taxon>
    </lineage>
</organism>
<protein>
    <submittedName>
        <fullName evidence="2">Uncharacterized protein</fullName>
    </submittedName>
</protein>
<dbReference type="Proteomes" id="UP000623129">
    <property type="component" value="Unassembled WGS sequence"/>
</dbReference>
<reference evidence="2" key="1">
    <citation type="submission" date="2020-01" db="EMBL/GenBank/DDBJ databases">
        <title>Genome sequence of Kobresia littledalei, the first chromosome-level genome in the family Cyperaceae.</title>
        <authorList>
            <person name="Qu G."/>
        </authorList>
    </citation>
    <scope>NUCLEOTIDE SEQUENCE</scope>
    <source>
        <strain evidence="2">C.B.Clarke</strain>
        <tissue evidence="2">Leaf</tissue>
    </source>
</reference>
<dbReference type="OrthoDB" id="1929722at2759"/>
<dbReference type="PANTHER" id="PTHR38370">
    <property type="entry name" value="BETA-1,4-XYLOSIDASE"/>
    <property type="match status" value="1"/>
</dbReference>
<dbReference type="EMBL" id="SWLB01000023">
    <property type="protein sequence ID" value="KAF3323294.1"/>
    <property type="molecule type" value="Genomic_DNA"/>
</dbReference>
<feature type="region of interest" description="Disordered" evidence="1">
    <location>
        <begin position="48"/>
        <end position="98"/>
    </location>
</feature>
<keyword evidence="3" id="KW-1185">Reference proteome</keyword>
<gene>
    <name evidence="2" type="ORF">FCM35_KLT12025</name>
</gene>
<sequence length="98" mass="11097">MEGLIPFVIHALKKNREKSQYRCLSNGSHGGSRKKPLIGEWDLVDEGSSHHRRARSEFPPIGSEFFSPEQRMGSSRSLREDPSSIGNFSTITRANKRK</sequence>
<evidence type="ECO:0000313" key="3">
    <source>
        <dbReference type="Proteomes" id="UP000623129"/>
    </source>
</evidence>
<proteinExistence type="predicted"/>
<feature type="region of interest" description="Disordered" evidence="1">
    <location>
        <begin position="19"/>
        <end position="38"/>
    </location>
</feature>
<name>A0A833VG94_9POAL</name>